<feature type="region of interest" description="Disordered" evidence="1">
    <location>
        <begin position="60"/>
        <end position="82"/>
    </location>
</feature>
<evidence type="ECO:0000313" key="3">
    <source>
        <dbReference type="Proteomes" id="UP000631114"/>
    </source>
</evidence>
<proteinExistence type="predicted"/>
<evidence type="ECO:0000313" key="2">
    <source>
        <dbReference type="EMBL" id="KAF9601853.1"/>
    </source>
</evidence>
<gene>
    <name evidence="2" type="ORF">IFM89_023618</name>
</gene>
<name>A0A835LN84_9MAGN</name>
<sequence length="127" mass="14532">MANVCTAECKVFTQIYAIMTRSKAREKHQVPPIQESPRNHEQDIDISTTMDTDSVAAENEVVQDDDFAPDSETDLADNTPEIPEDQFSDIEFMKLIIPDWQTNVDILAREKAMVEELRDEAKPYRIS</sequence>
<protein>
    <submittedName>
        <fullName evidence="2">Uncharacterized protein</fullName>
    </submittedName>
</protein>
<feature type="region of interest" description="Disordered" evidence="1">
    <location>
        <begin position="23"/>
        <end position="46"/>
    </location>
</feature>
<reference evidence="2 3" key="1">
    <citation type="submission" date="2020-10" db="EMBL/GenBank/DDBJ databases">
        <title>The Coptis chinensis genome and diversification of protoberbering-type alkaloids.</title>
        <authorList>
            <person name="Wang B."/>
            <person name="Shu S."/>
            <person name="Song C."/>
            <person name="Liu Y."/>
        </authorList>
    </citation>
    <scope>NUCLEOTIDE SEQUENCE [LARGE SCALE GENOMIC DNA]</scope>
    <source>
        <strain evidence="2">HL-2020</strain>
        <tissue evidence="2">Leaf</tissue>
    </source>
</reference>
<comment type="caution">
    <text evidence="2">The sequence shown here is derived from an EMBL/GenBank/DDBJ whole genome shotgun (WGS) entry which is preliminary data.</text>
</comment>
<organism evidence="2 3">
    <name type="scientific">Coptis chinensis</name>
    <dbReference type="NCBI Taxonomy" id="261450"/>
    <lineage>
        <taxon>Eukaryota</taxon>
        <taxon>Viridiplantae</taxon>
        <taxon>Streptophyta</taxon>
        <taxon>Embryophyta</taxon>
        <taxon>Tracheophyta</taxon>
        <taxon>Spermatophyta</taxon>
        <taxon>Magnoliopsida</taxon>
        <taxon>Ranunculales</taxon>
        <taxon>Ranunculaceae</taxon>
        <taxon>Coptidoideae</taxon>
        <taxon>Coptis</taxon>
    </lineage>
</organism>
<feature type="compositionally biased region" description="Acidic residues" evidence="1">
    <location>
        <begin position="61"/>
        <end position="75"/>
    </location>
</feature>
<dbReference type="EMBL" id="JADFTS010000006">
    <property type="protein sequence ID" value="KAF9601853.1"/>
    <property type="molecule type" value="Genomic_DNA"/>
</dbReference>
<dbReference type="Proteomes" id="UP000631114">
    <property type="component" value="Unassembled WGS sequence"/>
</dbReference>
<keyword evidence="3" id="KW-1185">Reference proteome</keyword>
<accession>A0A835LN84</accession>
<dbReference type="AlphaFoldDB" id="A0A835LN84"/>
<evidence type="ECO:0000256" key="1">
    <source>
        <dbReference type="SAM" id="MobiDB-lite"/>
    </source>
</evidence>